<keyword evidence="2" id="KW-1185">Reference proteome</keyword>
<accession>A0A4C1SUL8</accession>
<dbReference type="EMBL" id="BGZK01000019">
    <property type="protein sequence ID" value="GBP05852.1"/>
    <property type="molecule type" value="Genomic_DNA"/>
</dbReference>
<name>A0A4C1SUL8_EUMVA</name>
<sequence length="117" mass="13555">MNKTGIETIYDEERDRDVWANSAIARCLRRAHPRHGRGAMRSDRLLRFRQQKYIVFENFNCAMTVHEILPGDRQTDTGVLVRGSRCSYSLEFTSDLHSDLNCATDSDLDFDTQQIVE</sequence>
<gene>
    <name evidence="1" type="ORF">EVAR_5141_1</name>
</gene>
<comment type="caution">
    <text evidence="1">The sequence shown here is derived from an EMBL/GenBank/DDBJ whole genome shotgun (WGS) entry which is preliminary data.</text>
</comment>
<reference evidence="1 2" key="1">
    <citation type="journal article" date="2019" name="Commun. Biol.">
        <title>The bagworm genome reveals a unique fibroin gene that provides high tensile strength.</title>
        <authorList>
            <person name="Kono N."/>
            <person name="Nakamura H."/>
            <person name="Ohtoshi R."/>
            <person name="Tomita M."/>
            <person name="Numata K."/>
            <person name="Arakawa K."/>
        </authorList>
    </citation>
    <scope>NUCLEOTIDE SEQUENCE [LARGE SCALE GENOMIC DNA]</scope>
</reference>
<dbReference type="Proteomes" id="UP000299102">
    <property type="component" value="Unassembled WGS sequence"/>
</dbReference>
<evidence type="ECO:0000313" key="1">
    <source>
        <dbReference type="EMBL" id="GBP05852.1"/>
    </source>
</evidence>
<dbReference type="AlphaFoldDB" id="A0A4C1SUL8"/>
<evidence type="ECO:0000313" key="2">
    <source>
        <dbReference type="Proteomes" id="UP000299102"/>
    </source>
</evidence>
<protein>
    <submittedName>
        <fullName evidence="1">Uncharacterized protein</fullName>
    </submittedName>
</protein>
<organism evidence="1 2">
    <name type="scientific">Eumeta variegata</name>
    <name type="common">Bagworm moth</name>
    <name type="synonym">Eumeta japonica</name>
    <dbReference type="NCBI Taxonomy" id="151549"/>
    <lineage>
        <taxon>Eukaryota</taxon>
        <taxon>Metazoa</taxon>
        <taxon>Ecdysozoa</taxon>
        <taxon>Arthropoda</taxon>
        <taxon>Hexapoda</taxon>
        <taxon>Insecta</taxon>
        <taxon>Pterygota</taxon>
        <taxon>Neoptera</taxon>
        <taxon>Endopterygota</taxon>
        <taxon>Lepidoptera</taxon>
        <taxon>Glossata</taxon>
        <taxon>Ditrysia</taxon>
        <taxon>Tineoidea</taxon>
        <taxon>Psychidae</taxon>
        <taxon>Oiketicinae</taxon>
        <taxon>Eumeta</taxon>
    </lineage>
</organism>
<proteinExistence type="predicted"/>